<feature type="compositionally biased region" description="Low complexity" evidence="3">
    <location>
        <begin position="763"/>
        <end position="772"/>
    </location>
</feature>
<evidence type="ECO:0000256" key="3">
    <source>
        <dbReference type="SAM" id="MobiDB-lite"/>
    </source>
</evidence>
<dbReference type="Pfam" id="PF00225">
    <property type="entry name" value="Kinesin"/>
    <property type="match status" value="1"/>
</dbReference>
<dbReference type="GO" id="GO:0005524">
    <property type="term" value="F:ATP binding"/>
    <property type="evidence" value="ECO:0007669"/>
    <property type="project" value="UniProtKB-UniRule"/>
</dbReference>
<dbReference type="FunFam" id="3.40.850.10:FF:000113">
    <property type="entry name" value="Kinesin-like protein"/>
    <property type="match status" value="1"/>
</dbReference>
<dbReference type="GO" id="GO:0015630">
    <property type="term" value="C:microtubule cytoskeleton"/>
    <property type="evidence" value="ECO:0007669"/>
    <property type="project" value="TreeGrafter"/>
</dbReference>
<dbReference type="AlphaFoldDB" id="R7QBQ9"/>
<dbReference type="STRING" id="2769.R7QBQ9"/>
<dbReference type="InterPro" id="IPR001752">
    <property type="entry name" value="Kinesin_motor_dom"/>
</dbReference>
<evidence type="ECO:0000256" key="1">
    <source>
        <dbReference type="PROSITE-ProRule" id="PRU00283"/>
    </source>
</evidence>
<dbReference type="InterPro" id="IPR036961">
    <property type="entry name" value="Kinesin_motor_dom_sf"/>
</dbReference>
<dbReference type="PhylomeDB" id="R7QBQ9"/>
<dbReference type="InterPro" id="IPR027640">
    <property type="entry name" value="Kinesin-like_fam"/>
</dbReference>
<evidence type="ECO:0000259" key="4">
    <source>
        <dbReference type="PROSITE" id="PS50067"/>
    </source>
</evidence>
<proteinExistence type="inferred from homology"/>
<keyword evidence="1" id="KW-0505">Motor protein</keyword>
<feature type="domain" description="Kinesin motor" evidence="4">
    <location>
        <begin position="229"/>
        <end position="558"/>
    </location>
</feature>
<feature type="compositionally biased region" description="Basic and acidic residues" evidence="3">
    <location>
        <begin position="582"/>
        <end position="618"/>
    </location>
</feature>
<dbReference type="Gene3D" id="3.40.850.10">
    <property type="entry name" value="Kinesin motor domain"/>
    <property type="match status" value="1"/>
</dbReference>
<feature type="compositionally biased region" description="Polar residues" evidence="3">
    <location>
        <begin position="891"/>
        <end position="905"/>
    </location>
</feature>
<dbReference type="OMA" id="DATDEEH"/>
<feature type="coiled-coil region" evidence="2">
    <location>
        <begin position="117"/>
        <end position="208"/>
    </location>
</feature>
<dbReference type="SMART" id="SM00129">
    <property type="entry name" value="KISc"/>
    <property type="match status" value="1"/>
</dbReference>
<dbReference type="PANTHER" id="PTHR47972">
    <property type="entry name" value="KINESIN-LIKE PROTEIN KLP-3"/>
    <property type="match status" value="1"/>
</dbReference>
<dbReference type="OrthoDB" id="3176171at2759"/>
<evidence type="ECO:0000313" key="6">
    <source>
        <dbReference type="Proteomes" id="UP000012073"/>
    </source>
</evidence>
<feature type="compositionally biased region" description="Polar residues" evidence="3">
    <location>
        <begin position="700"/>
        <end position="717"/>
    </location>
</feature>
<protein>
    <submittedName>
        <fullName evidence="5">Kinesin</fullName>
    </submittedName>
</protein>
<feature type="region of interest" description="Disordered" evidence="3">
    <location>
        <begin position="580"/>
        <end position="618"/>
    </location>
</feature>
<feature type="binding site" evidence="1">
    <location>
        <begin position="313"/>
        <end position="320"/>
    </location>
    <ligand>
        <name>ATP</name>
        <dbReference type="ChEBI" id="CHEBI:30616"/>
    </ligand>
</feature>
<dbReference type="GO" id="GO:0008017">
    <property type="term" value="F:microtubule binding"/>
    <property type="evidence" value="ECO:0007669"/>
    <property type="project" value="InterPro"/>
</dbReference>
<feature type="region of interest" description="Disordered" evidence="3">
    <location>
        <begin position="692"/>
        <end position="816"/>
    </location>
</feature>
<dbReference type="InterPro" id="IPR027417">
    <property type="entry name" value="P-loop_NTPase"/>
</dbReference>
<evidence type="ECO:0000313" key="5">
    <source>
        <dbReference type="EMBL" id="CDF35474.1"/>
    </source>
</evidence>
<dbReference type="Proteomes" id="UP000012073">
    <property type="component" value="Unassembled WGS sequence"/>
</dbReference>
<dbReference type="Gramene" id="CDF35474">
    <property type="protein sequence ID" value="CDF35474"/>
    <property type="gene ID" value="CHC_T00009381001"/>
</dbReference>
<keyword evidence="2" id="KW-0175">Coiled coil</keyword>
<dbReference type="GeneID" id="17323003"/>
<feature type="compositionally biased region" description="Basic and acidic residues" evidence="3">
    <location>
        <begin position="16"/>
        <end position="36"/>
    </location>
</feature>
<reference evidence="6" key="1">
    <citation type="journal article" date="2013" name="Proc. Natl. Acad. Sci. U.S.A.">
        <title>Genome structure and metabolic features in the red seaweed Chondrus crispus shed light on evolution of the Archaeplastida.</title>
        <authorList>
            <person name="Collen J."/>
            <person name="Porcel B."/>
            <person name="Carre W."/>
            <person name="Ball S.G."/>
            <person name="Chaparro C."/>
            <person name="Tonon T."/>
            <person name="Barbeyron T."/>
            <person name="Michel G."/>
            <person name="Noel B."/>
            <person name="Valentin K."/>
            <person name="Elias M."/>
            <person name="Artiguenave F."/>
            <person name="Arun A."/>
            <person name="Aury J.M."/>
            <person name="Barbosa-Neto J.F."/>
            <person name="Bothwell J.H."/>
            <person name="Bouget F.Y."/>
            <person name="Brillet L."/>
            <person name="Cabello-Hurtado F."/>
            <person name="Capella-Gutierrez S."/>
            <person name="Charrier B."/>
            <person name="Cladiere L."/>
            <person name="Cock J.M."/>
            <person name="Coelho S.M."/>
            <person name="Colleoni C."/>
            <person name="Czjzek M."/>
            <person name="Da Silva C."/>
            <person name="Delage L."/>
            <person name="Denoeud F."/>
            <person name="Deschamps P."/>
            <person name="Dittami S.M."/>
            <person name="Gabaldon T."/>
            <person name="Gachon C.M."/>
            <person name="Groisillier A."/>
            <person name="Herve C."/>
            <person name="Jabbari K."/>
            <person name="Katinka M."/>
            <person name="Kloareg B."/>
            <person name="Kowalczyk N."/>
            <person name="Labadie K."/>
            <person name="Leblanc C."/>
            <person name="Lopez P.J."/>
            <person name="McLachlan D.H."/>
            <person name="Meslet-Cladiere L."/>
            <person name="Moustafa A."/>
            <person name="Nehr Z."/>
            <person name="Nyvall Collen P."/>
            <person name="Panaud O."/>
            <person name="Partensky F."/>
            <person name="Poulain J."/>
            <person name="Rensing S.A."/>
            <person name="Rousvoal S."/>
            <person name="Samson G."/>
            <person name="Symeonidi A."/>
            <person name="Weissenbach J."/>
            <person name="Zambounis A."/>
            <person name="Wincker P."/>
            <person name="Boyen C."/>
        </authorList>
    </citation>
    <scope>NUCLEOTIDE SEQUENCE [LARGE SCALE GENOMIC DNA]</scope>
    <source>
        <strain evidence="6">cv. Stackhouse</strain>
    </source>
</reference>
<dbReference type="SUPFAM" id="SSF52540">
    <property type="entry name" value="P-loop containing nucleoside triphosphate hydrolases"/>
    <property type="match status" value="1"/>
</dbReference>
<feature type="region of interest" description="Disordered" evidence="3">
    <location>
        <begin position="883"/>
        <end position="905"/>
    </location>
</feature>
<keyword evidence="6" id="KW-1185">Reference proteome</keyword>
<feature type="region of interest" description="Disordered" evidence="3">
    <location>
        <begin position="1"/>
        <end position="38"/>
    </location>
</feature>
<name>R7QBQ9_CHOCR</name>
<dbReference type="PANTHER" id="PTHR47972:SF28">
    <property type="entry name" value="KINESIN-LIKE PROTEIN KLP-3"/>
    <property type="match status" value="1"/>
</dbReference>
<evidence type="ECO:0000256" key="2">
    <source>
        <dbReference type="SAM" id="Coils"/>
    </source>
</evidence>
<keyword evidence="1" id="KW-0547">Nucleotide-binding</keyword>
<dbReference type="GO" id="GO:0007018">
    <property type="term" value="P:microtubule-based movement"/>
    <property type="evidence" value="ECO:0007669"/>
    <property type="project" value="InterPro"/>
</dbReference>
<dbReference type="KEGG" id="ccp:CHC_T00009381001"/>
<dbReference type="GO" id="GO:0003777">
    <property type="term" value="F:microtubule motor activity"/>
    <property type="evidence" value="ECO:0007669"/>
    <property type="project" value="InterPro"/>
</dbReference>
<feature type="region of interest" description="Disordered" evidence="3">
    <location>
        <begin position="71"/>
        <end position="115"/>
    </location>
</feature>
<dbReference type="PRINTS" id="PR00380">
    <property type="entry name" value="KINESINHEAVY"/>
</dbReference>
<comment type="similarity">
    <text evidence="1">Belongs to the TRAFAC class myosin-kinesin ATPase superfamily. Kinesin family.</text>
</comment>
<sequence>MRSSRGVSEILPPRLSPREQIEREEEAARRDWKEALEESDGQLFKSAQRLLRRKPEVTYLKKRNSREVDATDLLLSAEKSQGKSSPVSSDGMADEEESFMQERQERGVLPLSHSARQAPLRGELMRLKEEVQLLEEQRKQKETLYNDVKATYEAVKEELDVLRREMSVRCEEYGTQHAELVKLVMDGQEAYKAASDQLIAERDQLETRWKKEFKARRKLFNTIQELRGNIRVFCRVRPLKEATLTSGLPAKVVVSFPDAAADDENSRIQIGPKCFEFDHVFPPVADQKAVYDETAGVVASVLDGYNVCVFAYGQTGSGKTHTMSGPEEDRGVNYRALVDLFDIANQRSEFQEVNISVSMVEIYNENLRDLIRGNNKSTPPKLDIRKDPSSQSPNAVHVPNLTEITVDSVEAVWGLMERGSQNRRQGKTNMNEHSSRSHLILKVMVTCEDYSSGVKSSGLLHLVDLAGSERVGRSNVSGERLKEAQHINKSLATLGDVFMSLLSHNNHVPYRNSKLTYLLQDALGGDSKTLMFVNVSADDSDSSETLSSLQFAQRVAKVELGSARKHTEKTEETRALASLQTKETELREVKSKNAELQREVQRRNDVASESKQRTHSLELELKRTKAKLEDQSRKEDAGREGYVRSAQELRELKALHERDQNELRAAKLKVRDVASAKDDEISRLTALLKSRDKKIADMAKQQTSKPPMERANSTPTNRFPRPMSTPTVTRKIERGQASKLPRNATFAGRSRQVRFDEPKTDTSAAAGGASEEAAMRPPATPMSAARRTVDRRADSKLPRSQSMVPRVANRPSGRVAATPSKEVSYAFGTRVEGKATGVSGKKPVRGGRLPRAQTQLRPAQRVSQLANLRGGLASGSAARAGGFGARRAGSMSNVHRLNGRTTDGP</sequence>
<dbReference type="RefSeq" id="XP_005715293.1">
    <property type="nucleotide sequence ID" value="XM_005715236.1"/>
</dbReference>
<organism evidence="5 6">
    <name type="scientific">Chondrus crispus</name>
    <name type="common">Carrageen Irish moss</name>
    <name type="synonym">Polymorpha crispa</name>
    <dbReference type="NCBI Taxonomy" id="2769"/>
    <lineage>
        <taxon>Eukaryota</taxon>
        <taxon>Rhodophyta</taxon>
        <taxon>Florideophyceae</taxon>
        <taxon>Rhodymeniophycidae</taxon>
        <taxon>Gigartinales</taxon>
        <taxon>Gigartinaceae</taxon>
        <taxon>Chondrus</taxon>
    </lineage>
</organism>
<keyword evidence="1" id="KW-0067">ATP-binding</keyword>
<feature type="region of interest" description="Disordered" evidence="3">
    <location>
        <begin position="373"/>
        <end position="396"/>
    </location>
</feature>
<feature type="compositionally biased region" description="Basic and acidic residues" evidence="3">
    <location>
        <begin position="787"/>
        <end position="797"/>
    </location>
</feature>
<dbReference type="EMBL" id="HG001731">
    <property type="protein sequence ID" value="CDF35474.1"/>
    <property type="molecule type" value="Genomic_DNA"/>
</dbReference>
<dbReference type="PROSITE" id="PS50067">
    <property type="entry name" value="KINESIN_MOTOR_2"/>
    <property type="match status" value="1"/>
</dbReference>
<gene>
    <name evidence="5" type="ORF">CHC_T00009381001</name>
</gene>
<feature type="compositionally biased region" description="Polar residues" evidence="3">
    <location>
        <begin position="78"/>
        <end position="88"/>
    </location>
</feature>
<accession>R7QBQ9</accession>